<dbReference type="InterPro" id="IPR003126">
    <property type="entry name" value="Znf_UBR"/>
</dbReference>
<evidence type="ECO:0000256" key="8">
    <source>
        <dbReference type="SAM" id="MobiDB-lite"/>
    </source>
</evidence>
<evidence type="ECO:0000313" key="11">
    <source>
        <dbReference type="EMBL" id="CAD8248824.1"/>
    </source>
</evidence>
<feature type="region of interest" description="Disordered" evidence="8">
    <location>
        <begin position="2666"/>
        <end position="2707"/>
    </location>
</feature>
<dbReference type="Pfam" id="PF02207">
    <property type="entry name" value="zf-UBR"/>
    <property type="match status" value="1"/>
</dbReference>
<feature type="region of interest" description="Disordered" evidence="8">
    <location>
        <begin position="3250"/>
        <end position="3277"/>
    </location>
</feature>
<feature type="region of interest" description="UBR4 E3 catalytic module" evidence="7">
    <location>
        <begin position="4603"/>
        <end position="5236"/>
    </location>
</feature>
<gene>
    <name evidence="11" type="ORF">PCOL08062_LOCUS10856</name>
</gene>
<keyword evidence="3 5" id="KW-0863">Zinc-finger</keyword>
<accession>A0A7R9U0A1</accession>
<evidence type="ECO:0000256" key="4">
    <source>
        <dbReference type="ARBA" id="ARBA00022833"/>
    </source>
</evidence>
<dbReference type="Pfam" id="PF13764">
    <property type="entry name" value="E3_UbLigase_R4"/>
    <property type="match status" value="2"/>
</dbReference>
<dbReference type="GO" id="GO:0008270">
    <property type="term" value="F:zinc ion binding"/>
    <property type="evidence" value="ECO:0007669"/>
    <property type="project" value="UniProtKB-KW"/>
</dbReference>
<feature type="region of interest" description="Disordered" evidence="8">
    <location>
        <begin position="145"/>
        <end position="169"/>
    </location>
</feature>
<dbReference type="SUPFAM" id="SSF57850">
    <property type="entry name" value="RING/U-box"/>
    <property type="match status" value="1"/>
</dbReference>
<proteinExistence type="inferred from homology"/>
<dbReference type="InterPro" id="IPR043145">
    <property type="entry name" value="Znf_ZZ_sf"/>
</dbReference>
<dbReference type="Pfam" id="PF00569">
    <property type="entry name" value="ZZ"/>
    <property type="match status" value="1"/>
</dbReference>
<feature type="region of interest" description="Disordered" evidence="8">
    <location>
        <begin position="1329"/>
        <end position="1361"/>
    </location>
</feature>
<dbReference type="InterPro" id="IPR000433">
    <property type="entry name" value="Znf_ZZ"/>
</dbReference>
<feature type="compositionally biased region" description="Polar residues" evidence="8">
    <location>
        <begin position="4746"/>
        <end position="4756"/>
    </location>
</feature>
<dbReference type="CDD" id="cd02249">
    <property type="entry name" value="ZZ"/>
    <property type="match status" value="1"/>
</dbReference>
<evidence type="ECO:0000256" key="2">
    <source>
        <dbReference type="ARBA" id="ARBA00022723"/>
    </source>
</evidence>
<keyword evidence="4" id="KW-0862">Zinc</keyword>
<evidence type="ECO:0000259" key="10">
    <source>
        <dbReference type="PROSITE" id="PS51157"/>
    </source>
</evidence>
<dbReference type="PROSITE" id="PS50135">
    <property type="entry name" value="ZF_ZZ_2"/>
    <property type="match status" value="1"/>
</dbReference>
<comment type="similarity">
    <text evidence="1 7">Belongs to the UBR4 family.</text>
</comment>
<dbReference type="InterPro" id="IPR025704">
    <property type="entry name" value="E3_Ub_ligase_UBR4_C"/>
</dbReference>
<sequence length="5236" mass="541393">MAPDWAPRSARPLEALARALVHAAAGGSALGGNRQSREALAAEAAERAARRLSDIAGEADKTGSDGQGDDWARECCALVATLRLAAAERMSAAEARMLGEHLCAMGEGGALASDSSDGPGADADARAAGEPRNAMLAALVEARGGGSAVRPRGPHGEGLAGRKAGAHPPSAASIATAEGAKLASLDSCVRALGSALGDNPAPGLLQHAVDLVSLSVGLLDSTAAAGTASNSPAFTDGVQTRALALVPSLELLVEAELRGECTGVVSSGRLAADGLCEPLAVATASWLERRGGACERMGSACRALAAAPVLRAARDGQPGLARHHLPAVALALEQVTLLLYRDRDGSATTGDEVGGASMPWPEGVIAAPTTDGDRAREAMRDAAHALRAIAPLDALATSIARALCNALGDSSNEELDTKVATAATMALTALAECAGRVPRVAEGMKVMVPVLRRLDIAGASALRRLADGLLCSASRAAGALDALLEGIVTTWAHGTDQTDWLAALVVWAVAEAGTEASAGVLRALVRASSLAVALDGSRDDATCVPSQTMAEALLIAWHAASADDKERVASAMMERVSSLERTIDGEDVFAKQRAAPSRALRVTAFVQLITHMHMYMHFEEPPAWLVARAATLMSTGADVHVRGPTQPRPWCLKLQAPASSATLSRGGDREARGCFAALASTIDAAFCGVHAAAGNSCVVDLLDHSARICLTCAAAIHPQGRCDDESGDDLCRLVGERRLALAEAHTVAERSREVHALALALLRVKQYEGACTTTNTGHETVLGACKALPALVGIVAHQAAGGVAINRVALSLGAVHAGMLGLTIAHVCEILGEIGGDGNATEPTDADVSEAMVAVASALESALNALGRALGACAVSWCGGRPEDEVPLGSLIASSAPMEAIALALGDARCLSDGERPPLLSTERPPWVDALFFTFVAIAPQPGEGCICMEEVLSTVVSEQLGHEPAPETMCALAVSGLCSIARAVCEWRQLASGSVIRSDALREQLLRVCVSSSTSWGHEAALAALGMLTPGAELRGYAHREHEITARKTRDLAVRFVAMPGTDQVEPAKVQRAVRETLLTQLCASLKRLHAMDRAASMEHAWKILSGDCLLRLIGSLESPCFATTAQTRAVLSMIAALARGCSEMRGEVRRVFSRIGGKRTAILLSSVLIPREKIALLHRLSTKASEADGALPASDPVAYASQPPAAIRADALAAIDACYREVGGGDGAEVPPPDDDTREGAEGVLVALVSYCAYAISTNDAPTRVRLATQLALVVAGLLDEDAIARTVGAIASKLEAAVSREDYSAVSLALHAVAECVRACSPRDRAESRSTGRAARPSGRASATARVKGAPVVASKQAKPGADDAARAVFDRMGVRSAKTGARRDDQEDTDAQCTYSVSGSHFMEQHWYFCYTCNLTSSKGMCSACARHCHAGHDVVYSRKSRFFCDCGAGSSNLPRCRCVSQSPGGGEGGPLRAFTRRRPLPKTAVSAPSNTAGHTLPAVPSSAVSLVEADPWLGAPEFADSIAKLASAASARTWQGLGTATYSQAQDPLRCNTDTPAARLPTAAVRALHTTMAARVLPELTSAVEELLPKSSASPGWLASIASLPSADVEWTEHDLLVAKGSQKLPQLSASAQPVRMQRGRATSIGRDEPAVALACSSGSRGIAVTAEGEVACVWDASTIAIASRSATTDTLPSPTVQVQLGHAAKRVAVCTQAGYEGYVATAGARGACSAFVADLKARAVQCKVDIPVGVRLMAADAGGDGRDRASASASRVDVSVLGAEIVGLEWASGRAPWLMVAVGAGVEIIDTAADGLPVVAVVSAPPNDALVDACTARDSEGTLVVLALTASGKVVSAAARDAGASGDAEDRGAVRVCTFDATLFAEGFPSPDSPAAPPGAALHWSEHLHAVVVAWDGMVPLLCVAAPDLRTLVGRPVMFPAACARLARAPSLAARREGRPECVFIEDGAATAGLVVMAGRSTREIVVVDIPRRHYVVAKAPICQASEESGGAVGVLMAAEKSSARSSTSESRRVPLLLARAADGRSVAFHSITHAAPPWDALLLPGVRSEPRDEDSVASGGGVPASSDASTNGRRHHGERPSFAFDFFESCECSTAETTITGNQLRPSDIAGDSDAVAQSLASESGFVEGPPGGFTISAEYVGASGRAIAGARVHVGARGSSHTPTEVRVGPVVLPITSEFSRWYDVPFSAVESLSTQNRLAIYVGTCASERSTPRLSGVEIYTQSKEQLLARADEEAKEVQQVNPRDSEREVLAFVTGMVADGASSGATECVGATLDNRDTPSDAQRATALCGIIGLIGAAVEVLPSSCDLSTVHAVVQRALQPSRGCFERISTIASGVAAALEDIERADEATRDAFSPQIVTGFGSSRADDVLARLQSAVDATPARPGVMLASCWYQTFRDIALAAAAAERGYVRDWEKAMRIVVRICARFMREIPGLRTTPAAMPAIAAVHLVIIMHAAARATGNPSCLEQAASLAAMKGVSVECWATRQAVSSALMAVLVGARAGELGAACQPEAGGHPMTPSALTAQLRAVQIRDEQGDTGAPGASASRTREAQAQQQVRARAAAPTEFACDVCGDIPIIGTRWHCLICQDYDLCEQCYLRQRDTLVSEAIDDENWEEPDFDAETHNSAHPMVAMNAAAPAPARRAEATAGGSEVSSRRDPRTPPSGALSGARPRLSPRALDKTSTACCTAVMSAVSVALAGRLESAESTNSVPDSGDGTPQLLGLCRAIGAGLVHAAHAGSEQAARCLVDHIGALATPLAANATTGMLARSSLYHGAISEIATLVSTQRHWAPVLDTQDASDWLVSALDVLPALMQALEADVAADCEKHVEMIERRRHQSVQPVPAPQRPCLALPRVDALMGSADRQMVSDDSDRAVASCCALDALAKLLLAASFSGALEVSPLRPAWRGVFLSAAAEAPTSALPALEYLLRGMPGAPSEVAVAAEAMRKHLGDAARALSSSSAAGAALTYCDELILLESLSGLTRAANCSPAAWNKLVAGPGVGMRFEDNGDAGDSAEATDMLKAIAWSDRVTSDAAAELALGLLAAALSSKDELENGLRDPSAGGAVISVEELVTFARGAVLERASFSCRKAACAVLRRSWALGGTGHEAGVVARLPDIVALLPAYGERGSELLAWVGEILVADGAAASHFEGSVETLGALLDSIGQVGAVIREHPHASTYASLGRIIDLPGYYLDATPCTVCSSPAPLPTMPVCREAPASSAGAADSERVPAHNRASSASSREDEVPVLGGSALQLTSMVLDSSWPQSVRFTSRGLLGLLPKLHTLCSVSIAVRDARAPGRRAAALANEMEAQGRMGAGHASYGHRRVRSVSVYCSCRPGVGLNELRSDAGAWHRVAAVSLPIDAQASETCVLKLPAAASAVMLEIDGFHPGASSNDAMICPRCSQIVVDKHGVCDYCRENAYQCRNCRNINYDDLDGFMCNECGYSKYGRLEATLQVVEGVRSPCEPVTDDESSRLALAALETFAPEVKQQARLLEGHQRSLLDALEGNARIDAGASASGLEVCDKVRAYVPIRPSVVSVSQLYCSKLRKASDSLARVQTHVRAARAALGARLDMSGEDCDGRNSWRRLLSAQTLQPRSGSARCYGCAVAHAADVVQVLSALAGAPSGTWPRLLGADDRASDVAMLLGTLVPAFEPRSREVARTYLARLASVSPDASRSICCLVRERVRAALASHASVDMGAVISEELALLQQMAQQDVSDLSVTEWESRLRLAVELLLAGLSTGADDPAVARHVLRPCVRILAKAAVPARGGASENAEPWTEGEGVASALVDASAWVGGDQREGVRAHTRRKALLKHKAAVSRPELSAAQVALRWKKKARAAAEQRIGPAGEGWSGQAPNPAEHGLAHDAGGWVAPLLLSSCAPLRDEAASLMGTVASASAHAKLELLAKLVGMLDAAIEAGEYGCTLYGMILDLINEDDAALFLAARGGVAKIAALLARQAAGMVAAENEGREGDAPALVSLGQLTKLLGRMVSLRPARARAVAAGAPLTSMISVVGDLQSLLTTACTESRECADAVQGFLSAIAADGAECQSATVRHIALKLSSLGASGHVPATLRQSVILLELLSLIITPPKEEPDYLLILSKSPTQEEFIRGGMGRAPHSCKENSLVLMRDVKNYICRSLDMLGLLDDDLSMELLVAGRIIALDLPVAQVYEQIWRRHAADSRGIDDADAGDVRTLFGGGARGILHALLNAQPGLAAEMVARGTNVTRSGSAGTNSPLFITYRLQGLDGDATEPMVDSLDDDEEDGEDPEVAFACTSVMAACGGLATLVRVLRASAGGASLGARGARAACLRVLRACARLRANRRALLDTGALAHLIAAAVDMLRVDAKVAAAGSGAATAFEDDDSVQEMMMLLGAIVEEAGAQSSGEGIAITGEAGAHSLDAAAQTGLFVAQLRDACAQGKPRVADAVARLLPFLTMGEAAAMDQIATHFTSVLSGLDESLGEGARSVVAEAELAAAAAAQDPVGGADVGEGEAEGEWTEAAPELVALAQLALAVPGGARGAAQRCALMRAGAVTMAAQALFAVFGGDGWVKGGAAWWHAVREGSALQLVRVLLGSCAPPVADHEDSGAELCAVREGNVLALLHALEGASGTRQLGGCAEELLDALSAGVDATGGLAAPAPGSTAARVSALRLATRESNRRRAEERRASLLAELGFERRMSGVSVSSAVSPSPVAGTSPMDALDVGSAGSSALASTPPGSDGTAAISIPMASTPPSSGAMMATVVASPISARSFEFEGFNVDDLEDEEDGDLVCVVCREGYGLRPIDAVGVYCLCRRVRVAGGGPSAESDGAGGAVGVARAVRSAPWSRSATGGDDGGGEGGSPSMLSLQSAFVSTSHFNVIHTACHADARRADASLRTPKREWDGASLRNNGTPCNNLLPIRAPSLPTADYDRAATAWFDRLETLGPPSAANALQRPPTHSDPGGRFSAAANECAVLINRVAMSDAPVMGGVSASGASSGSGSGATAAAARLLVPMMQLAHWALARAGAAVAENVRLSVLRRVSEASKAFDAGADAPEAWTERLLVEAALCLPAGEWQAHRASFVRYALRRIARESGDGSASEDRVLEAAKAAAAVVGCGEIVRAVACGGSLGEDAKAALAHAGEALADGPALLERLLDELVELVAGVYESESVSEALDAAELLSVALESGVEADDSASDGSVPFVYVRRAISRCDE</sequence>
<feature type="zinc finger region" description="UBR-type" evidence="6">
    <location>
        <begin position="1395"/>
        <end position="1466"/>
    </location>
</feature>
<dbReference type="PROSITE" id="PS51157">
    <property type="entry name" value="ZF_UBR"/>
    <property type="match status" value="1"/>
</dbReference>
<dbReference type="PANTHER" id="PTHR21725:SF1">
    <property type="entry name" value="E3 UBIQUITIN-PROTEIN LIGASE UBR4"/>
    <property type="match status" value="1"/>
</dbReference>
<feature type="domain" description="UBR-type" evidence="10">
    <location>
        <begin position="1395"/>
        <end position="1466"/>
    </location>
</feature>
<evidence type="ECO:0000256" key="1">
    <source>
        <dbReference type="ARBA" id="ARBA00009970"/>
    </source>
</evidence>
<evidence type="ECO:0000256" key="3">
    <source>
        <dbReference type="ARBA" id="ARBA00022771"/>
    </source>
</evidence>
<dbReference type="EMBL" id="HBDZ01014158">
    <property type="protein sequence ID" value="CAD8248824.1"/>
    <property type="molecule type" value="Transcribed_RNA"/>
</dbReference>
<dbReference type="SMART" id="SM00396">
    <property type="entry name" value="ZnF_UBR1"/>
    <property type="match status" value="1"/>
</dbReference>
<feature type="region of interest" description="Disordered" evidence="8">
    <location>
        <begin position="2563"/>
        <end position="2582"/>
    </location>
</feature>
<keyword evidence="2" id="KW-0479">Metal-binding</keyword>
<feature type="compositionally biased region" description="Low complexity" evidence="8">
    <location>
        <begin position="4725"/>
        <end position="4734"/>
    </location>
</feature>
<evidence type="ECO:0000256" key="7">
    <source>
        <dbReference type="PROSITE-ProRule" id="PRU01388"/>
    </source>
</evidence>
<evidence type="ECO:0000256" key="6">
    <source>
        <dbReference type="PROSITE-ProRule" id="PRU00508"/>
    </source>
</evidence>
<evidence type="ECO:0000256" key="5">
    <source>
        <dbReference type="PROSITE-ProRule" id="PRU00228"/>
    </source>
</evidence>
<dbReference type="PANTHER" id="PTHR21725">
    <property type="entry name" value="E3 UBIQUITIN-PROTEIN LIGASE UBR4"/>
    <property type="match status" value="1"/>
</dbReference>
<reference evidence="11" key="1">
    <citation type="submission" date="2021-01" db="EMBL/GenBank/DDBJ databases">
        <authorList>
            <person name="Corre E."/>
            <person name="Pelletier E."/>
            <person name="Niang G."/>
            <person name="Scheremetjew M."/>
            <person name="Finn R."/>
            <person name="Kale V."/>
            <person name="Holt S."/>
            <person name="Cochrane G."/>
            <person name="Meng A."/>
            <person name="Brown T."/>
            <person name="Cohen L."/>
        </authorList>
    </citation>
    <scope>NUCLEOTIDE SEQUENCE</scope>
    <source>
        <strain evidence="11">CCMP1413</strain>
    </source>
</reference>
<protein>
    <recommendedName>
        <fullName evidence="12">UBR-type domain-containing protein</fullName>
    </recommendedName>
</protein>
<feature type="region of interest" description="Disordered" evidence="8">
    <location>
        <begin position="4864"/>
        <end position="4884"/>
    </location>
</feature>
<feature type="compositionally biased region" description="Low complexity" evidence="8">
    <location>
        <begin position="1334"/>
        <end position="1349"/>
    </location>
</feature>
<dbReference type="PROSITE" id="PS52043">
    <property type="entry name" value="UBR4_E3"/>
    <property type="match status" value="1"/>
</dbReference>
<evidence type="ECO:0008006" key="12">
    <source>
        <dbReference type="Google" id="ProtNLM"/>
    </source>
</evidence>
<organism evidence="11">
    <name type="scientific">Prasinoderma coloniale</name>
    <dbReference type="NCBI Taxonomy" id="156133"/>
    <lineage>
        <taxon>Eukaryota</taxon>
        <taxon>Viridiplantae</taxon>
        <taxon>Prasinodermophyta</taxon>
        <taxon>Prasinodermophyceae</taxon>
        <taxon>Prasinodermales</taxon>
        <taxon>Prasinodermaceae</taxon>
        <taxon>Prasinoderma</taxon>
    </lineage>
</organism>
<dbReference type="Gene3D" id="3.30.60.90">
    <property type="match status" value="1"/>
</dbReference>
<dbReference type="PROSITE" id="PS01357">
    <property type="entry name" value="ZF_ZZ_1"/>
    <property type="match status" value="1"/>
</dbReference>
<dbReference type="SMART" id="SM00291">
    <property type="entry name" value="ZnF_ZZ"/>
    <property type="match status" value="1"/>
</dbReference>
<evidence type="ECO:0000259" key="9">
    <source>
        <dbReference type="PROSITE" id="PS50135"/>
    </source>
</evidence>
<name>A0A7R9U0A1_9VIRI</name>
<feature type="region of interest" description="Disordered" evidence="8">
    <location>
        <begin position="2072"/>
        <end position="2100"/>
    </location>
</feature>
<feature type="region of interest" description="Disordered" evidence="8">
    <location>
        <begin position="4725"/>
        <end position="4763"/>
    </location>
</feature>
<dbReference type="InterPro" id="IPR045189">
    <property type="entry name" value="UBR4-like"/>
</dbReference>
<feature type="domain" description="ZZ-type" evidence="9">
    <location>
        <begin position="2593"/>
        <end position="2667"/>
    </location>
</feature>